<dbReference type="SUPFAM" id="SSF53383">
    <property type="entry name" value="PLP-dependent transferases"/>
    <property type="match status" value="1"/>
</dbReference>
<comment type="caution">
    <text evidence="1">The sequence shown here is derived from an EMBL/GenBank/DDBJ whole genome shotgun (WGS) entry which is preliminary data.</text>
</comment>
<gene>
    <name evidence="1" type="ORF">PQU94_00315</name>
</gene>
<protein>
    <submittedName>
        <fullName evidence="1">DegT/DnrJ/EryC1/StrS family aminotransferase</fullName>
    </submittedName>
</protein>
<dbReference type="InterPro" id="IPR015424">
    <property type="entry name" value="PyrdxlP-dep_Trfase"/>
</dbReference>
<dbReference type="InterPro" id="IPR015421">
    <property type="entry name" value="PyrdxlP-dep_Trfase_major"/>
</dbReference>
<dbReference type="Gene3D" id="3.40.640.10">
    <property type="entry name" value="Type I PLP-dependent aspartate aminotransferase-like (Major domain)"/>
    <property type="match status" value="1"/>
</dbReference>
<organism evidence="1 2">
    <name type="scientific">Asticcacaulis currens</name>
    <dbReference type="NCBI Taxonomy" id="2984210"/>
    <lineage>
        <taxon>Bacteria</taxon>
        <taxon>Pseudomonadati</taxon>
        <taxon>Pseudomonadota</taxon>
        <taxon>Alphaproteobacteria</taxon>
        <taxon>Caulobacterales</taxon>
        <taxon>Caulobacteraceae</taxon>
        <taxon>Asticcacaulis</taxon>
    </lineage>
</organism>
<accession>A0ABT5I964</accession>
<proteinExistence type="predicted"/>
<reference evidence="1 2" key="1">
    <citation type="submission" date="2023-01" db="EMBL/GenBank/DDBJ databases">
        <title>Novel species of the genus Asticcacaulis isolated from rivers.</title>
        <authorList>
            <person name="Lu H."/>
        </authorList>
    </citation>
    <scope>NUCLEOTIDE SEQUENCE [LARGE SCALE GENOMIC DNA]</scope>
    <source>
        <strain evidence="1 2">DXS10W</strain>
    </source>
</reference>
<keyword evidence="1" id="KW-0032">Aminotransferase</keyword>
<evidence type="ECO:0000313" key="1">
    <source>
        <dbReference type="EMBL" id="MDC7692717.1"/>
    </source>
</evidence>
<dbReference type="Pfam" id="PF01041">
    <property type="entry name" value="DegT_DnrJ_EryC1"/>
    <property type="match status" value="1"/>
</dbReference>
<sequence length="77" mass="8131">MPSADAILPYLERIDASRQYSKFGPLVCELENRLEERLGPDAHAVTASSGTSALVLALMALDCSGGASPPCRLGPSW</sequence>
<keyword evidence="1" id="KW-0808">Transferase</keyword>
<dbReference type="InterPro" id="IPR000653">
    <property type="entry name" value="DegT/StrS_aminotransferase"/>
</dbReference>
<dbReference type="Proteomes" id="UP001216595">
    <property type="component" value="Unassembled WGS sequence"/>
</dbReference>
<evidence type="ECO:0000313" key="2">
    <source>
        <dbReference type="Proteomes" id="UP001216595"/>
    </source>
</evidence>
<dbReference type="RefSeq" id="WP_272739494.1">
    <property type="nucleotide sequence ID" value="NZ_JAQQKW010000001.1"/>
</dbReference>
<dbReference type="EMBL" id="JAQQKW010000001">
    <property type="protein sequence ID" value="MDC7692717.1"/>
    <property type="molecule type" value="Genomic_DNA"/>
</dbReference>
<dbReference type="GO" id="GO:0008483">
    <property type="term" value="F:transaminase activity"/>
    <property type="evidence" value="ECO:0007669"/>
    <property type="project" value="UniProtKB-KW"/>
</dbReference>
<name>A0ABT5I964_9CAUL</name>
<keyword evidence="2" id="KW-1185">Reference proteome</keyword>